<evidence type="ECO:0000256" key="9">
    <source>
        <dbReference type="SAM" id="Phobius"/>
    </source>
</evidence>
<keyword evidence="2" id="KW-0813">Transport</keyword>
<dbReference type="InterPro" id="IPR018422">
    <property type="entry name" value="Cation/H_exchanger_CPA1"/>
</dbReference>
<dbReference type="GO" id="GO:0015386">
    <property type="term" value="F:potassium:proton antiporter activity"/>
    <property type="evidence" value="ECO:0007669"/>
    <property type="project" value="TreeGrafter"/>
</dbReference>
<dbReference type="EMBL" id="GAIX01004508">
    <property type="protein sequence ID" value="JAA88052.1"/>
    <property type="molecule type" value="Transcribed_RNA"/>
</dbReference>
<evidence type="ECO:0000256" key="7">
    <source>
        <dbReference type="ARBA" id="ARBA00023136"/>
    </source>
</evidence>
<feature type="domain" description="Cation/H+ exchanger transmembrane" evidence="10">
    <location>
        <begin position="2"/>
        <end position="185"/>
    </location>
</feature>
<feature type="transmembrane region" description="Helical" evidence="9">
    <location>
        <begin position="66"/>
        <end position="84"/>
    </location>
</feature>
<proteinExistence type="predicted"/>
<keyword evidence="4 9" id="KW-1133">Transmembrane helix</keyword>
<feature type="transmembrane region" description="Helical" evidence="9">
    <location>
        <begin position="96"/>
        <end position="115"/>
    </location>
</feature>
<evidence type="ECO:0000256" key="1">
    <source>
        <dbReference type="ARBA" id="ARBA00004141"/>
    </source>
</evidence>
<keyword evidence="5" id="KW-0915">Sodium</keyword>
<feature type="transmembrane region" description="Helical" evidence="9">
    <location>
        <begin position="20"/>
        <end position="45"/>
    </location>
</feature>
<keyword evidence="6" id="KW-0406">Ion transport</keyword>
<dbReference type="InterPro" id="IPR006153">
    <property type="entry name" value="Cation/H_exchanger_TM"/>
</dbReference>
<feature type="transmembrane region" description="Helical" evidence="9">
    <location>
        <begin position="136"/>
        <end position="156"/>
    </location>
</feature>
<keyword evidence="8" id="KW-0739">Sodium transport</keyword>
<dbReference type="PANTHER" id="PTHR10110:SF187">
    <property type="entry name" value="SODIUM_HYDROGEN EXCHANGER"/>
    <property type="match status" value="1"/>
</dbReference>
<reference evidence="11" key="2">
    <citation type="submission" date="2013-05" db="EMBL/GenBank/DDBJ databases">
        <authorList>
            <person name="Carter J.-M."/>
            <person name="Baker S.C."/>
            <person name="Pink R."/>
            <person name="Carter D.R.F."/>
            <person name="Collins A."/>
            <person name="Tomlin J."/>
            <person name="Gibbs M."/>
            <person name="Breuker C.J."/>
        </authorList>
    </citation>
    <scope>NUCLEOTIDE SEQUENCE</scope>
    <source>
        <tissue evidence="11">Ovary</tissue>
    </source>
</reference>
<dbReference type="GO" id="GO:0055037">
    <property type="term" value="C:recycling endosome"/>
    <property type="evidence" value="ECO:0007669"/>
    <property type="project" value="TreeGrafter"/>
</dbReference>
<reference evidence="11" key="1">
    <citation type="journal article" date="2013" name="BMC Genomics">
        <title>Unscrambling butterfly oogenesis.</title>
        <authorList>
            <person name="Carter J.M."/>
            <person name="Baker S.C."/>
            <person name="Pink R."/>
            <person name="Carter D.R."/>
            <person name="Collins A."/>
            <person name="Tomlin J."/>
            <person name="Gibbs M."/>
            <person name="Breuker C.J."/>
        </authorList>
    </citation>
    <scope>NUCLEOTIDE SEQUENCE</scope>
    <source>
        <tissue evidence="11">Ovary</tissue>
    </source>
</reference>
<dbReference type="AlphaFoldDB" id="S4PXS9"/>
<evidence type="ECO:0000256" key="5">
    <source>
        <dbReference type="ARBA" id="ARBA00023053"/>
    </source>
</evidence>
<evidence type="ECO:0000256" key="2">
    <source>
        <dbReference type="ARBA" id="ARBA00022448"/>
    </source>
</evidence>
<accession>S4PXS9</accession>
<name>S4PXS9_9NEOP</name>
<sequence>MTKFTHVRDWPLLESALFVLTSYGAFLIAEVFELTGVVAVLFCGICQAHYTYNNLSADSRNRTKQLFELLNFLAENFIFTYIGVSMFTFPKHHFDPWFIIAGFLTSMLGRAVNIYPLSFLLNLGRKPPIPMNFQHMLFFSGLRGAMSFALAIRNTVSEARQAMLTTTSLIVIATVVLQGGAATHALAYLRIPTGQGQNDENEALPYRDVRSDTPHGNGDGGGEKARLARLWGAVDSKLLKPLLTHARPPLTETLPAFLRPLGRILTTTRQYTQSENSLRRTDSDSDLCIDEPQPVPTTIDPQLPYNIRNGYGNV</sequence>
<dbReference type="GO" id="GO:0015385">
    <property type="term" value="F:sodium:proton antiporter activity"/>
    <property type="evidence" value="ECO:0007669"/>
    <property type="project" value="InterPro"/>
</dbReference>
<dbReference type="GO" id="GO:0051453">
    <property type="term" value="P:regulation of intracellular pH"/>
    <property type="evidence" value="ECO:0007669"/>
    <property type="project" value="TreeGrafter"/>
</dbReference>
<evidence type="ECO:0000256" key="4">
    <source>
        <dbReference type="ARBA" id="ARBA00022989"/>
    </source>
</evidence>
<evidence type="ECO:0000259" key="10">
    <source>
        <dbReference type="Pfam" id="PF00999"/>
    </source>
</evidence>
<feature type="transmembrane region" description="Helical" evidence="9">
    <location>
        <begin position="168"/>
        <end position="189"/>
    </location>
</feature>
<dbReference type="PANTHER" id="PTHR10110">
    <property type="entry name" value="SODIUM/HYDROGEN EXCHANGER"/>
    <property type="match status" value="1"/>
</dbReference>
<organism evidence="11">
    <name type="scientific">Pararge aegeria</name>
    <name type="common">speckled wood butterfly</name>
    <dbReference type="NCBI Taxonomy" id="116150"/>
    <lineage>
        <taxon>Eukaryota</taxon>
        <taxon>Metazoa</taxon>
        <taxon>Ecdysozoa</taxon>
        <taxon>Arthropoda</taxon>
        <taxon>Hexapoda</taxon>
        <taxon>Insecta</taxon>
        <taxon>Pterygota</taxon>
        <taxon>Neoptera</taxon>
        <taxon>Endopterygota</taxon>
        <taxon>Lepidoptera</taxon>
        <taxon>Glossata</taxon>
        <taxon>Ditrysia</taxon>
        <taxon>Papilionoidea</taxon>
        <taxon>Nymphalidae</taxon>
        <taxon>Satyrinae</taxon>
        <taxon>Satyrini</taxon>
        <taxon>Parargina</taxon>
        <taxon>Pararge</taxon>
    </lineage>
</organism>
<comment type="subcellular location">
    <subcellularLocation>
        <location evidence="1">Membrane</location>
        <topology evidence="1">Multi-pass membrane protein</topology>
    </subcellularLocation>
</comment>
<evidence type="ECO:0000313" key="11">
    <source>
        <dbReference type="EMBL" id="JAA88052.1"/>
    </source>
</evidence>
<evidence type="ECO:0000256" key="8">
    <source>
        <dbReference type="ARBA" id="ARBA00023201"/>
    </source>
</evidence>
<dbReference type="Pfam" id="PF00999">
    <property type="entry name" value="Na_H_Exchanger"/>
    <property type="match status" value="1"/>
</dbReference>
<keyword evidence="7 9" id="KW-0472">Membrane</keyword>
<evidence type="ECO:0000256" key="6">
    <source>
        <dbReference type="ARBA" id="ARBA00023065"/>
    </source>
</evidence>
<dbReference type="GO" id="GO:0005886">
    <property type="term" value="C:plasma membrane"/>
    <property type="evidence" value="ECO:0007669"/>
    <property type="project" value="TreeGrafter"/>
</dbReference>
<evidence type="ECO:0000256" key="3">
    <source>
        <dbReference type="ARBA" id="ARBA00022692"/>
    </source>
</evidence>
<protein>
    <submittedName>
        <fullName evidence="11">Sodium/hydrogen exchanger 7</fullName>
    </submittedName>
</protein>
<dbReference type="GO" id="GO:0098719">
    <property type="term" value="P:sodium ion import across plasma membrane"/>
    <property type="evidence" value="ECO:0007669"/>
    <property type="project" value="TreeGrafter"/>
</dbReference>
<keyword evidence="3 9" id="KW-0812">Transmembrane</keyword>